<dbReference type="PANTHER" id="PTHR47685:SF1">
    <property type="entry name" value="MAGNESIUM TRANSPORT PROTEIN CORA"/>
    <property type="match status" value="1"/>
</dbReference>
<dbReference type="InterPro" id="IPR004488">
    <property type="entry name" value="Mg/Co-transport_prot_CorA"/>
</dbReference>
<reference evidence="15 16" key="2">
    <citation type="journal article" date="2010" name="Stand. Genomic Sci.">
        <title>Complete genome sequence of Sulfurospirillum deleyianum type strain (5175).</title>
        <authorList>
            <person name="Sikorski J."/>
            <person name="Lapidus A."/>
            <person name="Copeland A."/>
            <person name="Glavina Del Rio T."/>
            <person name="Nolan M."/>
            <person name="Lucas S."/>
            <person name="Chen F."/>
            <person name="Tice H."/>
            <person name="Cheng J.F."/>
            <person name="Saunders E."/>
            <person name="Bruce D."/>
            <person name="Goodwin L."/>
            <person name="Pitluck S."/>
            <person name="Ovchinnikova G."/>
            <person name="Pati A."/>
            <person name="Ivanova N."/>
            <person name="Mavromatis K."/>
            <person name="Chen A."/>
            <person name="Palaniappan K."/>
            <person name="Chain P."/>
            <person name="Land M."/>
            <person name="Hauser L."/>
            <person name="Chang Y.J."/>
            <person name="Jeffries C.D."/>
            <person name="Brettin T."/>
            <person name="Detter J.C."/>
            <person name="Han C."/>
            <person name="Rohde M."/>
            <person name="Lang E."/>
            <person name="Spring S."/>
            <person name="Goker M."/>
            <person name="Bristow J."/>
            <person name="Eisen J.A."/>
            <person name="Markowitz V."/>
            <person name="Hugenholtz P."/>
            <person name="Kyrpides N.C."/>
            <person name="Klenk H.P."/>
        </authorList>
    </citation>
    <scope>NUCLEOTIDE SEQUENCE [LARGE SCALE GENOMIC DNA]</scope>
    <source>
        <strain evidence="16">ATCC 51133 / DSM 6946 / 5175</strain>
    </source>
</reference>
<accession>D1B3D5</accession>
<dbReference type="EMBL" id="CP001816">
    <property type="protein sequence ID" value="ACZ12605.1"/>
    <property type="molecule type" value="Genomic_DNA"/>
</dbReference>
<dbReference type="PANTHER" id="PTHR47685">
    <property type="entry name" value="MAGNESIUM TRANSPORT PROTEIN CORA"/>
    <property type="match status" value="1"/>
</dbReference>
<feature type="transmembrane region" description="Helical" evidence="14">
    <location>
        <begin position="262"/>
        <end position="282"/>
    </location>
</feature>
<keyword evidence="16" id="KW-1185">Reference proteome</keyword>
<evidence type="ECO:0000256" key="7">
    <source>
        <dbReference type="ARBA" id="ARBA00022692"/>
    </source>
</evidence>
<comment type="function">
    <text evidence="14">Mediates influx of magnesium ions.</text>
</comment>
<proteinExistence type="inferred from homology"/>
<evidence type="ECO:0000256" key="13">
    <source>
        <dbReference type="ARBA" id="ARBA00034269"/>
    </source>
</evidence>
<dbReference type="GO" id="GO:0015087">
    <property type="term" value="F:cobalt ion transmembrane transporter activity"/>
    <property type="evidence" value="ECO:0007669"/>
    <property type="project" value="UniProtKB-UniRule"/>
</dbReference>
<dbReference type="NCBIfam" id="TIGR00383">
    <property type="entry name" value="corA"/>
    <property type="match status" value="1"/>
</dbReference>
<dbReference type="InterPro" id="IPR045861">
    <property type="entry name" value="CorA_cytoplasmic_dom"/>
</dbReference>
<feature type="transmembrane region" description="Helical" evidence="14">
    <location>
        <begin position="294"/>
        <end position="314"/>
    </location>
</feature>
<gene>
    <name evidence="14" type="primary">corA</name>
    <name evidence="15" type="ordered locus">Sdel_1589</name>
</gene>
<dbReference type="AlphaFoldDB" id="D1B3D5"/>
<comment type="catalytic activity">
    <reaction evidence="13">
        <text>Mg(2+)(in) = Mg(2+)(out)</text>
        <dbReference type="Rhea" id="RHEA:29827"/>
        <dbReference type="ChEBI" id="CHEBI:18420"/>
    </reaction>
</comment>
<dbReference type="Pfam" id="PF01544">
    <property type="entry name" value="CorA"/>
    <property type="match status" value="1"/>
</dbReference>
<dbReference type="HOGENOM" id="CLU_007127_5_0_7"/>
<dbReference type="KEGG" id="sdl:Sdel_1589"/>
<dbReference type="Gene3D" id="1.20.58.340">
    <property type="entry name" value="Magnesium transport protein CorA, transmembrane region"/>
    <property type="match status" value="1"/>
</dbReference>
<dbReference type="InterPro" id="IPR050829">
    <property type="entry name" value="CorA_MIT"/>
</dbReference>
<dbReference type="FunFam" id="1.20.58.340:FF:000001">
    <property type="entry name" value="Magnesium transport protein CorA"/>
    <property type="match status" value="1"/>
</dbReference>
<sequence length="320" mass="37896">MIRCFFKNSNKLEVITDFNDFYENEDKKDKVVWLDMLLPTHTEISFVEETFGIDFPTKQESEEIEISSRYWEEDKKIEINSFFLITHEDGAHNETVSFILQGNLLISIRYKELRAFEEFSKRFFYAPREFKNGYYIFSQLLDIRIDADADIIEKLSKDITRLRKHVFTDYANNDEEILEKISSFEDLNMNIRENLMDKQRILTSFLKSNKYDDSSLRSDIVIMLKDIKSLIDYTEFNFERLDYLQNIFVGVLSIEQNKVIKIFTIVNVIFLPPTLIASIYGMNFKILPELDWSYGYVFSLALMVISAITPIAIFKKKGWI</sequence>
<dbReference type="eggNOG" id="COG0598">
    <property type="taxonomic scope" value="Bacteria"/>
</dbReference>
<evidence type="ECO:0000256" key="9">
    <source>
        <dbReference type="ARBA" id="ARBA00022989"/>
    </source>
</evidence>
<keyword evidence="10 14" id="KW-0406">Ion transport</keyword>
<dbReference type="SUPFAM" id="SSF143865">
    <property type="entry name" value="CorA soluble domain-like"/>
    <property type="match status" value="1"/>
</dbReference>
<keyword evidence="4 14" id="KW-0813">Transport</keyword>
<dbReference type="Proteomes" id="UP000002222">
    <property type="component" value="Chromosome"/>
</dbReference>
<evidence type="ECO:0000256" key="11">
    <source>
        <dbReference type="ARBA" id="ARBA00023136"/>
    </source>
</evidence>
<dbReference type="GO" id="GO:0015099">
    <property type="term" value="F:nickel cation transmembrane transporter activity"/>
    <property type="evidence" value="ECO:0007669"/>
    <property type="project" value="TreeGrafter"/>
</dbReference>
<keyword evidence="9 14" id="KW-1133">Transmembrane helix</keyword>
<keyword evidence="7 14" id="KW-0812">Transmembrane</keyword>
<evidence type="ECO:0000313" key="16">
    <source>
        <dbReference type="Proteomes" id="UP000002222"/>
    </source>
</evidence>
<comment type="subcellular location">
    <subcellularLocation>
        <location evidence="1">Cell inner membrane</location>
        <topology evidence="1">Multi-pass membrane protein</topology>
    </subcellularLocation>
    <subcellularLocation>
        <location evidence="14">Membrane</location>
        <topology evidence="14">Multi-pass membrane protein</topology>
    </subcellularLocation>
</comment>
<organism evidence="15 16">
    <name type="scientific">Sulfurospirillum deleyianum (strain ATCC 51133 / DSM 6946 / 5175)</name>
    <dbReference type="NCBI Taxonomy" id="525898"/>
    <lineage>
        <taxon>Bacteria</taxon>
        <taxon>Pseudomonadati</taxon>
        <taxon>Campylobacterota</taxon>
        <taxon>Epsilonproteobacteria</taxon>
        <taxon>Campylobacterales</taxon>
        <taxon>Sulfurospirillaceae</taxon>
        <taxon>Sulfurospirillum</taxon>
    </lineage>
</organism>
<dbReference type="STRING" id="525898.Sdel_1589"/>
<protein>
    <recommendedName>
        <fullName evidence="3 14">Magnesium transport protein CorA</fullName>
    </recommendedName>
</protein>
<evidence type="ECO:0000256" key="1">
    <source>
        <dbReference type="ARBA" id="ARBA00004429"/>
    </source>
</evidence>
<evidence type="ECO:0000256" key="3">
    <source>
        <dbReference type="ARBA" id="ARBA00019439"/>
    </source>
</evidence>
<name>D1B3D5_SULD5</name>
<comment type="subunit">
    <text evidence="12">Homopentamer. In the absence of Mg(2+), interactions between subunits are weakened, and dimers, trimers and tetramers can be observed in vitro.</text>
</comment>
<dbReference type="GO" id="GO:0005886">
    <property type="term" value="C:plasma membrane"/>
    <property type="evidence" value="ECO:0007669"/>
    <property type="project" value="UniProtKB-SubCell"/>
</dbReference>
<keyword evidence="5 14" id="KW-1003">Cell membrane</keyword>
<dbReference type="RefSeq" id="WP_012857355.1">
    <property type="nucleotide sequence ID" value="NC_013512.1"/>
</dbReference>
<reference evidence="16" key="1">
    <citation type="submission" date="2009-11" db="EMBL/GenBank/DDBJ databases">
        <title>The complete genome of Sulfurospirillum deleyianum DSM 6946.</title>
        <authorList>
            <consortium name="US DOE Joint Genome Institute (JGI-PGF)"/>
            <person name="Lucas S."/>
            <person name="Copeland A."/>
            <person name="Lapidus A."/>
            <person name="Glavina del Rio T."/>
            <person name="Dalin E."/>
            <person name="Tice H."/>
            <person name="Bruce D."/>
            <person name="Goodwin L."/>
            <person name="Pitluck S."/>
            <person name="Kyrpides N."/>
            <person name="Mavromatis K."/>
            <person name="Ivanova N."/>
            <person name="Ovchinnikova G."/>
            <person name="Munk A.C."/>
            <person name="Lu M."/>
            <person name="Brettin T."/>
            <person name="Detter J.C."/>
            <person name="Han C."/>
            <person name="Tapia R."/>
            <person name="Larimer F."/>
            <person name="Land M."/>
            <person name="Hauser L."/>
            <person name="Markowitz V."/>
            <person name="Cheng J.F."/>
            <person name="Hugenholtz P."/>
            <person name="Woyke T."/>
            <person name="Wu D."/>
            <person name="Aumann P."/>
            <person name="Schneider S."/>
            <person name="Lang E."/>
            <person name="Spring S."/>
            <person name="Klenk H.P."/>
            <person name="Eisen J.A."/>
        </authorList>
    </citation>
    <scope>NUCLEOTIDE SEQUENCE [LARGE SCALE GENOMIC DNA]</scope>
    <source>
        <strain evidence="16">ATCC 51133 / DSM 6946 / 5175</strain>
    </source>
</reference>
<evidence type="ECO:0000256" key="10">
    <source>
        <dbReference type="ARBA" id="ARBA00023065"/>
    </source>
</evidence>
<evidence type="ECO:0000256" key="4">
    <source>
        <dbReference type="ARBA" id="ARBA00022448"/>
    </source>
</evidence>
<dbReference type="Gene3D" id="3.30.460.20">
    <property type="entry name" value="CorA soluble domain-like"/>
    <property type="match status" value="1"/>
</dbReference>
<evidence type="ECO:0000256" key="6">
    <source>
        <dbReference type="ARBA" id="ARBA00022519"/>
    </source>
</evidence>
<evidence type="ECO:0000256" key="2">
    <source>
        <dbReference type="ARBA" id="ARBA00009765"/>
    </source>
</evidence>
<comment type="similarity">
    <text evidence="2 14">Belongs to the CorA metal ion transporter (MIT) (TC 1.A.35) family.</text>
</comment>
<keyword evidence="11 14" id="KW-0472">Membrane</keyword>
<dbReference type="CDD" id="cd12836">
    <property type="entry name" value="HpCorA-like"/>
    <property type="match status" value="1"/>
</dbReference>
<keyword evidence="8 14" id="KW-0460">Magnesium</keyword>
<evidence type="ECO:0000313" key="15">
    <source>
        <dbReference type="EMBL" id="ACZ12605.1"/>
    </source>
</evidence>
<evidence type="ECO:0000256" key="14">
    <source>
        <dbReference type="RuleBase" id="RU362010"/>
    </source>
</evidence>
<dbReference type="OrthoDB" id="9803416at2"/>
<dbReference type="GO" id="GO:0015095">
    <property type="term" value="F:magnesium ion transmembrane transporter activity"/>
    <property type="evidence" value="ECO:0007669"/>
    <property type="project" value="UniProtKB-UniRule"/>
</dbReference>
<evidence type="ECO:0000256" key="12">
    <source>
        <dbReference type="ARBA" id="ARBA00025941"/>
    </source>
</evidence>
<keyword evidence="6" id="KW-0997">Cell inner membrane</keyword>
<dbReference type="SUPFAM" id="SSF144083">
    <property type="entry name" value="Magnesium transport protein CorA, transmembrane region"/>
    <property type="match status" value="1"/>
</dbReference>
<evidence type="ECO:0000256" key="5">
    <source>
        <dbReference type="ARBA" id="ARBA00022475"/>
    </source>
</evidence>
<dbReference type="InterPro" id="IPR045863">
    <property type="entry name" value="CorA_TM1_TM2"/>
</dbReference>
<evidence type="ECO:0000256" key="8">
    <source>
        <dbReference type="ARBA" id="ARBA00022842"/>
    </source>
</evidence>
<dbReference type="InterPro" id="IPR002523">
    <property type="entry name" value="MgTranspt_CorA/ZnTranspt_ZntB"/>
</dbReference>